<keyword evidence="3" id="KW-0378">Hydrolase</keyword>
<keyword evidence="2" id="KW-0479">Metal-binding</keyword>
<dbReference type="InterPro" id="IPR051453">
    <property type="entry name" value="MBL_Glyoxalase_II"/>
</dbReference>
<gene>
    <name evidence="6" type="ORF">SteCoe_1000</name>
</gene>
<dbReference type="SUPFAM" id="SSF56281">
    <property type="entry name" value="Metallo-hydrolase/oxidoreductase"/>
    <property type="match status" value="1"/>
</dbReference>
<evidence type="ECO:0000313" key="6">
    <source>
        <dbReference type="EMBL" id="OMJ95581.1"/>
    </source>
</evidence>
<comment type="cofactor">
    <cofactor evidence="1">
        <name>Zn(2+)</name>
        <dbReference type="ChEBI" id="CHEBI:29105"/>
    </cofactor>
</comment>
<dbReference type="PANTHER" id="PTHR46233">
    <property type="entry name" value="HYDROXYACYLGLUTATHIONE HYDROLASE GLOC"/>
    <property type="match status" value="1"/>
</dbReference>
<organism evidence="6 7">
    <name type="scientific">Stentor coeruleus</name>
    <dbReference type="NCBI Taxonomy" id="5963"/>
    <lineage>
        <taxon>Eukaryota</taxon>
        <taxon>Sar</taxon>
        <taxon>Alveolata</taxon>
        <taxon>Ciliophora</taxon>
        <taxon>Postciliodesmatophora</taxon>
        <taxon>Heterotrichea</taxon>
        <taxon>Heterotrichida</taxon>
        <taxon>Stentoridae</taxon>
        <taxon>Stentor</taxon>
    </lineage>
</organism>
<protein>
    <recommendedName>
        <fullName evidence="5">Metallo-beta-lactamase domain-containing protein</fullName>
    </recommendedName>
</protein>
<proteinExistence type="predicted"/>
<dbReference type="GO" id="GO:0016787">
    <property type="term" value="F:hydrolase activity"/>
    <property type="evidence" value="ECO:0007669"/>
    <property type="project" value="UniProtKB-KW"/>
</dbReference>
<evidence type="ECO:0000313" key="7">
    <source>
        <dbReference type="Proteomes" id="UP000187209"/>
    </source>
</evidence>
<comment type="caution">
    <text evidence="6">The sequence shown here is derived from an EMBL/GenBank/DDBJ whole genome shotgun (WGS) entry which is preliminary data.</text>
</comment>
<sequence length="214" mass="23673">MAIVVTKAVGVLGCNMSIIADPETMDAVLVDPGGDPELIIDIIKNRGFRIIRILITHAHLDHILACNEVEKFTGAQIYYHPNDRKLWLTLPLQCRFLGIANAPYIKPPKNLLAHNDVIPFRNGRVLHTPGHTEGSVCFYFEEDKLLCSGDTLFAGGVGRTDLPGGSTEKLAYSIKNILLILPEDTKVIPGHGEETTIGQEKYTNPIILEYLDKF</sequence>
<dbReference type="InterPro" id="IPR001279">
    <property type="entry name" value="Metallo-B-lactamas"/>
</dbReference>
<evidence type="ECO:0000256" key="2">
    <source>
        <dbReference type="ARBA" id="ARBA00022723"/>
    </source>
</evidence>
<dbReference type="Gene3D" id="3.60.15.10">
    <property type="entry name" value="Ribonuclease Z/Hydroxyacylglutathione hydrolase-like"/>
    <property type="match status" value="1"/>
</dbReference>
<reference evidence="6 7" key="1">
    <citation type="submission" date="2016-11" db="EMBL/GenBank/DDBJ databases">
        <title>The macronuclear genome of Stentor coeruleus: a giant cell with tiny introns.</title>
        <authorList>
            <person name="Slabodnick M."/>
            <person name="Ruby J.G."/>
            <person name="Reiff S.B."/>
            <person name="Swart E.C."/>
            <person name="Gosai S."/>
            <person name="Prabakaran S."/>
            <person name="Witkowska E."/>
            <person name="Larue G.E."/>
            <person name="Fisher S."/>
            <person name="Freeman R.M."/>
            <person name="Gunawardena J."/>
            <person name="Chu W."/>
            <person name="Stover N.A."/>
            <person name="Gregory B.D."/>
            <person name="Nowacki M."/>
            <person name="Derisi J."/>
            <person name="Roy S.W."/>
            <person name="Marshall W.F."/>
            <person name="Sood P."/>
        </authorList>
    </citation>
    <scope>NUCLEOTIDE SEQUENCE [LARGE SCALE GENOMIC DNA]</scope>
    <source>
        <strain evidence="6">WM001</strain>
    </source>
</reference>
<dbReference type="PANTHER" id="PTHR46233:SF3">
    <property type="entry name" value="HYDROXYACYLGLUTATHIONE HYDROLASE GLOC"/>
    <property type="match status" value="1"/>
</dbReference>
<dbReference type="Pfam" id="PF00753">
    <property type="entry name" value="Lactamase_B"/>
    <property type="match status" value="1"/>
</dbReference>
<evidence type="ECO:0000259" key="5">
    <source>
        <dbReference type="SMART" id="SM00849"/>
    </source>
</evidence>
<keyword evidence="7" id="KW-1185">Reference proteome</keyword>
<dbReference type="EMBL" id="MPUH01000010">
    <property type="protein sequence ID" value="OMJ95581.1"/>
    <property type="molecule type" value="Genomic_DNA"/>
</dbReference>
<dbReference type="AlphaFoldDB" id="A0A1R2D2Y0"/>
<accession>A0A1R2D2Y0</accession>
<evidence type="ECO:0000256" key="3">
    <source>
        <dbReference type="ARBA" id="ARBA00022801"/>
    </source>
</evidence>
<keyword evidence="4" id="KW-0862">Zinc</keyword>
<dbReference type="SMART" id="SM00849">
    <property type="entry name" value="Lactamase_B"/>
    <property type="match status" value="1"/>
</dbReference>
<evidence type="ECO:0000256" key="4">
    <source>
        <dbReference type="ARBA" id="ARBA00022833"/>
    </source>
</evidence>
<name>A0A1R2D2Y0_9CILI</name>
<evidence type="ECO:0000256" key="1">
    <source>
        <dbReference type="ARBA" id="ARBA00001947"/>
    </source>
</evidence>
<dbReference type="GO" id="GO:0046872">
    <property type="term" value="F:metal ion binding"/>
    <property type="evidence" value="ECO:0007669"/>
    <property type="project" value="UniProtKB-KW"/>
</dbReference>
<dbReference type="OrthoDB" id="284123at2759"/>
<dbReference type="Proteomes" id="UP000187209">
    <property type="component" value="Unassembled WGS sequence"/>
</dbReference>
<feature type="domain" description="Metallo-beta-lactamase" evidence="5">
    <location>
        <begin position="13"/>
        <end position="191"/>
    </location>
</feature>
<dbReference type="InterPro" id="IPR036866">
    <property type="entry name" value="RibonucZ/Hydroxyglut_hydro"/>
</dbReference>